<dbReference type="Pfam" id="PF02234">
    <property type="entry name" value="CDI"/>
    <property type="match status" value="1"/>
</dbReference>
<feature type="compositionally biased region" description="Basic and acidic residues" evidence="7">
    <location>
        <begin position="1102"/>
        <end position="1112"/>
    </location>
</feature>
<feature type="compositionally biased region" description="Basic and acidic residues" evidence="7">
    <location>
        <begin position="756"/>
        <end position="790"/>
    </location>
</feature>
<dbReference type="InterPro" id="IPR044898">
    <property type="entry name" value="CDI_dom_sf"/>
</dbReference>
<dbReference type="GO" id="GO:0007266">
    <property type="term" value="P:Rho protein signal transduction"/>
    <property type="evidence" value="ECO:0007669"/>
    <property type="project" value="InterPro"/>
</dbReference>
<sequence length="1894" mass="211564">MLAEDGQENGISGTDLLSNQPSPPAVVVDSVQLVRAARQLLSSVTRVLLLADRVLVKHILRAEDKIAYSLTKLEHTTNFSEFVQIFTEFGNQMVDLAHRSGDRQQDLKSEKRRAQMQIAYSLTKLEHTTNFSEFVQIFTEFGNQMVDLAHRSGDRQQDLKSEKRRAQMQVARAQLERLTMLLLTSSKTLLRHPEDTASRQCRDGVFHQIRSALQLVAVCVTDGVTPFDVASAYPSPLDELSRTRDGPLDIGIQLTASVAIRQLCEMMSLIGMMPLIGSGVRERLVSALNALCEMSADFTESAWTPIQQREQILDLLEECRFEMGNLVNPPQNNIIPGGDESRLQNGNNEITVERLNRRLKDLRKQLQVVGLEQIATVFRQNEDQTILSSLKTCSISGDIDGVERFLEQFRLHAEHLQEVCRLLHHISLTDALHVFTGHAERNLRALAPLTLLAGRVLCVHPSSRIARENLEVFCDTWATNVNDLARMSKELDAACSGRLAAEKQAYMSLPRPGVSLALVSSSPVSFCSSACAVPMLSHNMSSSFSSFMSKSVVNSVNDSCDVNDLARMSKELDAACSGRLAAEKQAYMSLPRPGVSLALVSSSPVSFCSSACAVPMLSHNMSSSFSSFMSKSVVNSVNDSCDVVVGGCAVLPHHHRSNKPQCQEQQQKQLFHPTTPTMDQCGTIKQSSTAMFAASTRTTLVPPPAPTPKDQTMPNSDSGFSQSISEEKQSPASASQGGKEHPATDDKSWGKVTKGQMEDKVMRRATTKEDHPDDGGTKKNTKGPKDEKKSLSKSISALWRRMKGEEPKLDVNEKKVVQEEGEKKKKNRPSSVENFVPRRMEVGEDGFSKSLKVELERTVGKRTNDGCGGGGGNDPLYSTIRKSGRAAKNAHDPSAAGQTNQKSAFTPYSEFNVKHQQKGRNLPFAVTPPRPRRTKTEGTNANRKSKSNEHEKGMVRFNRIYGREEEPVIVRQQSQQQRSNKKMEERKEKDEEEEDDRRVVIPFEHGKGRKGEGHPSTPTLSRQQCQRVKAPLAKWEETDESKEEEEQDDSRITERMDGEKERRTVLEGAADGEVEEFVVSMSKVEVDEEKRASVWESEDGRRALYGQNERRHGTTSKPTKPITLDAEDQQKIAKVGLEMKLLTAEVEAEAEKWDEYAENDIVKRAKAMSAMSYNMYLFTKGDGPLKTTHDLFTQAEFFAEQANKMHKTVMEFAFEVPGSAEKNELLQVLDKVPFHCQQLQVLVKSPTVGKSATFSKVDAVISETKSLMNEIAKLVTACFVCATKVSFPCPNIQFTFNSQFEIEFRGTVGPRSGMGDDDLGRGYSSQRASRESSAVWRRTPSMRRPVPQPSPQFLTAAAGAVSSNTATAMAGEGIQSRKANRRKQHAQMDYDQHNESQTSLSSSAQQQQTSDTQNFVEEFFPLNFEVETTESLTPIAGHICVEYRGCLLCWGGYCYDERDIYYRDCNLLYIFPYALLGARSNVWFKVQCQADFNLRPNSGATAGVYRDQLFIFGDDSHRRMINTSMLLAIDLQNGRFVRKCYPPDTRIPTPRDKTTSWIADDKFFIFGGYGMSWHRLDHTQQYFFRPYDFLDDDMGSCWNNQLLSYDLLRELWEEAPQGGTKPSARAASASAYSAALNKVGQSWGRSAEETAGNKTKSTTARRRLFQQEDMANEETNEQFVQRLLSELSERYKGKWGFDFETERPLERADSRFEFQAVSADSVPGFYRASNFASSLNCSPNNSDTENNHRTSVGTRTEEVTMMTEEEFGGVAEGHGARDKKRTASKSGGAVLRKVQQKSIQTPKRRRSEWEQTRVTDFLSTRKHLSVRSAPKKDGICEAPGDAVGCSAAEYSPDSRRRRSLVVFSSEVPTPKKCVVRQRRRGGGGSSSVVSALFK</sequence>
<feature type="region of interest" description="Disordered" evidence="7">
    <location>
        <begin position="1369"/>
        <end position="1408"/>
    </location>
</feature>
<dbReference type="WBParaSite" id="GPLIN_000983700">
    <property type="protein sequence ID" value="GPLIN_000983700"/>
    <property type="gene ID" value="GPLIN_000983700"/>
</dbReference>
<evidence type="ECO:0000256" key="3">
    <source>
        <dbReference type="ARBA" id="ARBA00008376"/>
    </source>
</evidence>
<keyword evidence="5" id="KW-0649">Protein kinase inhibitor</keyword>
<keyword evidence="6" id="KW-0175">Coiled coil</keyword>
<dbReference type="GO" id="GO:0007155">
    <property type="term" value="P:cell adhesion"/>
    <property type="evidence" value="ECO:0007669"/>
    <property type="project" value="InterPro"/>
</dbReference>
<dbReference type="GO" id="GO:0005634">
    <property type="term" value="C:nucleus"/>
    <property type="evidence" value="ECO:0007669"/>
    <property type="project" value="InterPro"/>
</dbReference>
<feature type="compositionally biased region" description="Low complexity" evidence="7">
    <location>
        <begin position="1396"/>
        <end position="1408"/>
    </location>
</feature>
<evidence type="ECO:0000256" key="4">
    <source>
        <dbReference type="ARBA" id="ARBA00022490"/>
    </source>
</evidence>
<organism evidence="9 10">
    <name type="scientific">Globodera pallida</name>
    <name type="common">Potato cyst nematode worm</name>
    <name type="synonym">Heterodera pallida</name>
    <dbReference type="NCBI Taxonomy" id="36090"/>
    <lineage>
        <taxon>Eukaryota</taxon>
        <taxon>Metazoa</taxon>
        <taxon>Ecdysozoa</taxon>
        <taxon>Nematoda</taxon>
        <taxon>Chromadorea</taxon>
        <taxon>Rhabditida</taxon>
        <taxon>Tylenchina</taxon>
        <taxon>Tylenchomorpha</taxon>
        <taxon>Tylenchoidea</taxon>
        <taxon>Heteroderidae</taxon>
        <taxon>Heteroderinae</taxon>
        <taxon>Globodera</taxon>
    </lineage>
</organism>
<feature type="compositionally biased region" description="Basic and acidic residues" evidence="7">
    <location>
        <begin position="802"/>
        <end position="823"/>
    </location>
</feature>
<dbReference type="GO" id="GO:0004861">
    <property type="term" value="F:cyclin-dependent protein serine/threonine kinase inhibitor activity"/>
    <property type="evidence" value="ECO:0007669"/>
    <property type="project" value="InterPro"/>
</dbReference>
<feature type="compositionally biased region" description="Polar residues" evidence="7">
    <location>
        <begin position="9"/>
        <end position="20"/>
    </location>
</feature>
<evidence type="ECO:0000256" key="7">
    <source>
        <dbReference type="SAM" id="MobiDB-lite"/>
    </source>
</evidence>
<dbReference type="InterPro" id="IPR006077">
    <property type="entry name" value="Vinculin/catenin"/>
</dbReference>
<dbReference type="PANTHER" id="PTHR46342">
    <property type="entry name" value="ALPHA-CATULIN"/>
    <property type="match status" value="1"/>
</dbReference>
<feature type="coiled-coil region" evidence="6">
    <location>
        <begin position="345"/>
        <end position="372"/>
    </location>
</feature>
<feature type="compositionally biased region" description="Polar residues" evidence="7">
    <location>
        <begin position="896"/>
        <end position="906"/>
    </location>
</feature>
<feature type="domain" description="Cyclin-dependent kinase inhibitor" evidence="8">
    <location>
        <begin position="1672"/>
        <end position="1717"/>
    </location>
</feature>
<dbReference type="SUPFAM" id="SSF47220">
    <property type="entry name" value="alpha-catenin/vinculin-like"/>
    <property type="match status" value="4"/>
</dbReference>
<dbReference type="Pfam" id="PF24681">
    <property type="entry name" value="Kelch_KLHDC2_KLHL20_DRC7"/>
    <property type="match status" value="1"/>
</dbReference>
<feature type="region of interest" description="Disordered" evidence="7">
    <location>
        <begin position="698"/>
        <end position="841"/>
    </location>
</feature>
<dbReference type="SUPFAM" id="SSF50965">
    <property type="entry name" value="Galactose oxidase, central domain"/>
    <property type="match status" value="1"/>
</dbReference>
<comment type="similarity">
    <text evidence="3">Belongs to the vinculin/alpha-catenin family.</text>
</comment>
<reference evidence="9" key="1">
    <citation type="submission" date="2013-12" db="EMBL/GenBank/DDBJ databases">
        <authorList>
            <person name="Aslett M."/>
        </authorList>
    </citation>
    <scope>NUCLEOTIDE SEQUENCE [LARGE SCALE GENOMIC DNA]</scope>
    <source>
        <strain evidence="9">Lindley</strain>
    </source>
</reference>
<dbReference type="GO" id="GO:0071944">
    <property type="term" value="C:cell periphery"/>
    <property type="evidence" value="ECO:0007669"/>
    <property type="project" value="UniProtKB-ARBA"/>
</dbReference>
<comment type="subcellular location">
    <subcellularLocation>
        <location evidence="1">Cytoplasm</location>
    </subcellularLocation>
</comment>
<feature type="compositionally biased region" description="Basic and acidic residues" evidence="7">
    <location>
        <begin position="738"/>
        <end position="749"/>
    </location>
</feature>
<evidence type="ECO:0000313" key="10">
    <source>
        <dbReference type="WBParaSite" id="GPLIN_000983700"/>
    </source>
</evidence>
<dbReference type="InterPro" id="IPR011043">
    <property type="entry name" value="Gal_Oxase/kelch_b-propeller"/>
</dbReference>
<feature type="compositionally biased region" description="Basic and acidic residues" evidence="7">
    <location>
        <begin position="1049"/>
        <end position="1065"/>
    </location>
</feature>
<feature type="compositionally biased region" description="Polar residues" evidence="7">
    <location>
        <begin position="709"/>
        <end position="736"/>
    </location>
</feature>
<keyword evidence="9" id="KW-1185">Reference proteome</keyword>
<dbReference type="Proteomes" id="UP000050741">
    <property type="component" value="Unassembled WGS sequence"/>
</dbReference>
<feature type="region of interest" description="Disordered" evidence="7">
    <location>
        <begin position="1"/>
        <end position="23"/>
    </location>
</feature>
<feature type="region of interest" description="Disordered" evidence="7">
    <location>
        <begin position="1102"/>
        <end position="1121"/>
    </location>
</feature>
<evidence type="ECO:0000256" key="5">
    <source>
        <dbReference type="ARBA" id="ARBA00023013"/>
    </source>
</evidence>
<feature type="region of interest" description="Disordered" evidence="7">
    <location>
        <begin position="1307"/>
        <end position="1352"/>
    </location>
</feature>
<feature type="compositionally biased region" description="Polar residues" evidence="7">
    <location>
        <begin position="1016"/>
        <end position="1026"/>
    </location>
</feature>
<accession>A0A183CAD7</accession>
<protein>
    <submittedName>
        <fullName evidence="10">CDI domain-containing protein</fullName>
    </submittedName>
</protein>
<proteinExistence type="inferred from homology"/>
<dbReference type="InterPro" id="IPR003175">
    <property type="entry name" value="CDI_dom"/>
</dbReference>
<evidence type="ECO:0000259" key="8">
    <source>
        <dbReference type="Pfam" id="PF02234"/>
    </source>
</evidence>
<dbReference type="GO" id="GO:0005737">
    <property type="term" value="C:cytoplasm"/>
    <property type="evidence" value="ECO:0007669"/>
    <property type="project" value="UniProtKB-SubCell"/>
</dbReference>
<dbReference type="Pfam" id="PF01044">
    <property type="entry name" value="Vinculin"/>
    <property type="match status" value="3"/>
</dbReference>
<name>A0A183CAD7_GLOPA</name>
<evidence type="ECO:0000256" key="1">
    <source>
        <dbReference type="ARBA" id="ARBA00004496"/>
    </source>
</evidence>
<dbReference type="GO" id="GO:0051726">
    <property type="term" value="P:regulation of cell cycle"/>
    <property type="evidence" value="ECO:0007669"/>
    <property type="project" value="InterPro"/>
</dbReference>
<dbReference type="Gene3D" id="2.120.10.80">
    <property type="entry name" value="Kelch-type beta propeller"/>
    <property type="match status" value="1"/>
</dbReference>
<dbReference type="PANTHER" id="PTHR46342:SF1">
    <property type="entry name" value="ALPHA-CATULIN"/>
    <property type="match status" value="1"/>
</dbReference>
<comment type="similarity">
    <text evidence="2">Belongs to the CDI family.</text>
</comment>
<feature type="compositionally biased region" description="Acidic residues" evidence="7">
    <location>
        <begin position="1037"/>
        <end position="1048"/>
    </location>
</feature>
<feature type="region of interest" description="Disordered" evidence="7">
    <location>
        <begin position="861"/>
        <end position="1065"/>
    </location>
</feature>
<reference evidence="9" key="2">
    <citation type="submission" date="2014-05" db="EMBL/GenBank/DDBJ databases">
        <title>The genome and life-stage specific transcriptomes of Globodera pallida elucidate key aspects of plant parasitism by a cyst nematode.</title>
        <authorList>
            <person name="Cotton J.A."/>
            <person name="Lilley C.J."/>
            <person name="Jones L.M."/>
            <person name="Kikuchi T."/>
            <person name="Reid A.J."/>
            <person name="Thorpe P."/>
            <person name="Tsai I.J."/>
            <person name="Beasley H."/>
            <person name="Blok V."/>
            <person name="Cock P.J.A."/>
            <person name="Van den Akker S.E."/>
            <person name="Holroyd N."/>
            <person name="Hunt M."/>
            <person name="Mantelin S."/>
            <person name="Naghra H."/>
            <person name="Pain A."/>
            <person name="Palomares-Rius J.E."/>
            <person name="Zarowiecki M."/>
            <person name="Berriman M."/>
            <person name="Jones J.T."/>
            <person name="Urwin P.E."/>
        </authorList>
    </citation>
    <scope>NUCLEOTIDE SEQUENCE [LARGE SCALE GENOMIC DNA]</scope>
    <source>
        <strain evidence="9">Lindley</strain>
    </source>
</reference>
<dbReference type="GO" id="GO:0051015">
    <property type="term" value="F:actin filament binding"/>
    <property type="evidence" value="ECO:0007669"/>
    <property type="project" value="InterPro"/>
</dbReference>
<evidence type="ECO:0000313" key="9">
    <source>
        <dbReference type="Proteomes" id="UP000050741"/>
    </source>
</evidence>
<reference evidence="10" key="3">
    <citation type="submission" date="2016-06" db="UniProtKB">
        <authorList>
            <consortium name="WormBaseParasite"/>
        </authorList>
    </citation>
    <scope>IDENTIFICATION</scope>
</reference>
<feature type="compositionally biased region" description="Basic and acidic residues" evidence="7">
    <location>
        <begin position="996"/>
        <end position="1013"/>
    </location>
</feature>
<dbReference type="InterPro" id="IPR036723">
    <property type="entry name" value="Alpha-catenin/vinculin-like_sf"/>
</dbReference>
<dbReference type="Gene3D" id="1.20.120.230">
    <property type="entry name" value="Alpha-catenin/vinculin-like"/>
    <property type="match status" value="4"/>
</dbReference>
<dbReference type="InterPro" id="IPR030045">
    <property type="entry name" value="CTNNAL1"/>
</dbReference>
<dbReference type="Gene3D" id="4.10.365.10">
    <property type="entry name" value="p27"/>
    <property type="match status" value="1"/>
</dbReference>
<keyword evidence="4" id="KW-0963">Cytoplasm</keyword>
<dbReference type="InterPro" id="IPR015915">
    <property type="entry name" value="Kelch-typ_b-propeller"/>
</dbReference>
<evidence type="ECO:0000256" key="6">
    <source>
        <dbReference type="SAM" id="Coils"/>
    </source>
</evidence>
<evidence type="ECO:0000256" key="2">
    <source>
        <dbReference type="ARBA" id="ARBA00006726"/>
    </source>
</evidence>